<gene>
    <name evidence="11" type="ORF">NCTC11967_03115</name>
</gene>
<evidence type="ECO:0000256" key="1">
    <source>
        <dbReference type="ARBA" id="ARBA00004241"/>
    </source>
</evidence>
<dbReference type="InterPro" id="IPR005594">
    <property type="entry name" value="YadA_C"/>
</dbReference>
<proteinExistence type="predicted"/>
<evidence type="ECO:0000259" key="10">
    <source>
        <dbReference type="Pfam" id="PF03895"/>
    </source>
</evidence>
<feature type="chain" id="PRO_5044228655" evidence="9">
    <location>
        <begin position="27"/>
        <end position="313"/>
    </location>
</feature>
<comment type="caution">
    <text evidence="11">The sequence shown here is derived from an EMBL/GenBank/DDBJ whole genome shotgun (WGS) entry which is preliminary data.</text>
</comment>
<evidence type="ECO:0000256" key="6">
    <source>
        <dbReference type="ARBA" id="ARBA00023136"/>
    </source>
</evidence>
<evidence type="ECO:0000256" key="8">
    <source>
        <dbReference type="SAM" id="MobiDB-lite"/>
    </source>
</evidence>
<dbReference type="Pfam" id="PF03895">
    <property type="entry name" value="YadA_anchor"/>
    <property type="match status" value="1"/>
</dbReference>
<evidence type="ECO:0000313" key="11">
    <source>
        <dbReference type="EMBL" id="SQA64031.1"/>
    </source>
</evidence>
<feature type="signal peptide" evidence="9">
    <location>
        <begin position="1"/>
        <end position="26"/>
    </location>
</feature>
<evidence type="ECO:0000256" key="4">
    <source>
        <dbReference type="ARBA" id="ARBA00022692"/>
    </source>
</evidence>
<dbReference type="InterPro" id="IPR045584">
    <property type="entry name" value="Pilin-like"/>
</dbReference>
<evidence type="ECO:0000256" key="5">
    <source>
        <dbReference type="ARBA" id="ARBA00022729"/>
    </source>
</evidence>
<keyword evidence="6" id="KW-0472">Membrane</keyword>
<dbReference type="Gene3D" id="3.30.1300.30">
    <property type="entry name" value="GSPII I/J protein-like"/>
    <property type="match status" value="1"/>
</dbReference>
<name>A0AB38FY82_9ENTR</name>
<dbReference type="EMBL" id="UAVL01000017">
    <property type="protein sequence ID" value="SQA64031.1"/>
    <property type="molecule type" value="Genomic_DNA"/>
</dbReference>
<reference evidence="11 12" key="1">
    <citation type="submission" date="2018-06" db="EMBL/GenBank/DDBJ databases">
        <authorList>
            <consortium name="Pathogen Informatics"/>
            <person name="Doyle S."/>
        </authorList>
    </citation>
    <scope>NUCLEOTIDE SEQUENCE [LARGE SCALE GENOMIC DNA]</scope>
    <source>
        <strain evidence="11 12">NCTC11967</strain>
    </source>
</reference>
<evidence type="ECO:0000313" key="12">
    <source>
        <dbReference type="Proteomes" id="UP000251313"/>
    </source>
</evidence>
<comment type="subcellular location">
    <subcellularLocation>
        <location evidence="2">Cell outer membrane</location>
    </subcellularLocation>
    <subcellularLocation>
        <location evidence="1">Cell surface</location>
    </subcellularLocation>
</comment>
<dbReference type="InterPro" id="IPR008160">
    <property type="entry name" value="Collagen"/>
</dbReference>
<evidence type="ECO:0000256" key="7">
    <source>
        <dbReference type="ARBA" id="ARBA00023237"/>
    </source>
</evidence>
<dbReference type="Pfam" id="PF01391">
    <property type="entry name" value="Collagen"/>
    <property type="match status" value="1"/>
</dbReference>
<dbReference type="GO" id="GO:0009986">
    <property type="term" value="C:cell surface"/>
    <property type="evidence" value="ECO:0007669"/>
    <property type="project" value="UniProtKB-SubCell"/>
</dbReference>
<feature type="domain" description="Trimeric autotransporter adhesin YadA-like C-terminal membrane anchor" evidence="10">
    <location>
        <begin position="255"/>
        <end position="313"/>
    </location>
</feature>
<keyword evidence="3" id="KW-1134">Transmembrane beta strand</keyword>
<keyword evidence="7" id="KW-0998">Cell outer membrane</keyword>
<protein>
    <submittedName>
        <fullName evidence="11">YadA-like C-terminal region</fullName>
    </submittedName>
</protein>
<dbReference type="RefSeq" id="WP_051860970.1">
    <property type="nucleotide sequence ID" value="NZ_CAKMYC010000003.1"/>
</dbReference>
<organism evidence="11 12">
    <name type="scientific">Yokenella regensburgei</name>
    <dbReference type="NCBI Taxonomy" id="158877"/>
    <lineage>
        <taxon>Bacteria</taxon>
        <taxon>Pseudomonadati</taxon>
        <taxon>Pseudomonadota</taxon>
        <taxon>Gammaproteobacteria</taxon>
        <taxon>Enterobacterales</taxon>
        <taxon>Enterobacteriaceae</taxon>
        <taxon>Yokenella</taxon>
    </lineage>
</organism>
<feature type="compositionally biased region" description="Low complexity" evidence="8">
    <location>
        <begin position="147"/>
        <end position="159"/>
    </location>
</feature>
<dbReference type="SUPFAM" id="SSF54523">
    <property type="entry name" value="Pili subunits"/>
    <property type="match status" value="1"/>
</dbReference>
<accession>A0AB38FY82</accession>
<keyword evidence="4" id="KW-0812">Transmembrane</keyword>
<evidence type="ECO:0000256" key="3">
    <source>
        <dbReference type="ARBA" id="ARBA00022452"/>
    </source>
</evidence>
<keyword evidence="5 9" id="KW-0732">Signal</keyword>
<evidence type="ECO:0000256" key="9">
    <source>
        <dbReference type="SAM" id="SignalP"/>
    </source>
</evidence>
<dbReference type="Proteomes" id="UP000251313">
    <property type="component" value="Unassembled WGS sequence"/>
</dbReference>
<feature type="region of interest" description="Disordered" evidence="8">
    <location>
        <begin position="147"/>
        <end position="167"/>
    </location>
</feature>
<dbReference type="AlphaFoldDB" id="A0AB38FY82"/>
<evidence type="ECO:0000256" key="2">
    <source>
        <dbReference type="ARBA" id="ARBA00004442"/>
    </source>
</evidence>
<dbReference type="GO" id="GO:0009279">
    <property type="term" value="C:cell outer membrane"/>
    <property type="evidence" value="ECO:0007669"/>
    <property type="project" value="UniProtKB-SubCell"/>
</dbReference>
<sequence length="313" mass="31144">MNSIKTAVAVSVFAVVMAGSVATAGAAPAVPNPVTSWNNNVMITAPDGADVDLGLIANDVVSLQTNSATKLDLNNVRGEVVKESQDRVDGDNALQTEIDNINQQAANGTFKGDKGDTGATGATGVQGIAGVNGNDGKDGIDGKDGTTGAQGAQGIAGANGSDGKDGINGKDGVTTTVTQLDAATQAKVAKNSQAITTTSGQAASVAQDLKDAKSFFSQQQASNNAQFKSLHDEVDSNKKEARSGAASAVAIASMPQVEAGQTVMFSAGVGSFKDEQAMSVGASFHAGVATVKAGISDSTNNDFAMGAGVGIGF</sequence>